<dbReference type="Pfam" id="PF13489">
    <property type="entry name" value="Methyltransf_23"/>
    <property type="match status" value="1"/>
</dbReference>
<dbReference type="AlphaFoldDB" id="E1X3G2"/>
<proteinExistence type="predicted"/>
<dbReference type="eggNOG" id="COG0500">
    <property type="taxonomic scope" value="Bacteria"/>
</dbReference>
<dbReference type="GO" id="GO:0032259">
    <property type="term" value="P:methylation"/>
    <property type="evidence" value="ECO:0007669"/>
    <property type="project" value="UniProtKB-KW"/>
</dbReference>
<accession>E1X3G2</accession>
<dbReference type="CDD" id="cd02440">
    <property type="entry name" value="AdoMet_MTases"/>
    <property type="match status" value="1"/>
</dbReference>
<dbReference type="PANTHER" id="PTHR43464">
    <property type="entry name" value="METHYLTRANSFERASE"/>
    <property type="match status" value="1"/>
</dbReference>
<dbReference type="STRING" id="862908.BMS_0333"/>
<dbReference type="RefSeq" id="WP_014243045.1">
    <property type="nucleotide sequence ID" value="NC_016620.1"/>
</dbReference>
<dbReference type="Proteomes" id="UP000008963">
    <property type="component" value="Chromosome"/>
</dbReference>
<organism evidence="4 5">
    <name type="scientific">Halobacteriovorax marinus (strain ATCC BAA-682 / DSM 15412 / SJ)</name>
    <name type="common">Bacteriovorax marinus</name>
    <dbReference type="NCBI Taxonomy" id="862908"/>
    <lineage>
        <taxon>Bacteria</taxon>
        <taxon>Pseudomonadati</taxon>
        <taxon>Bdellovibrionota</taxon>
        <taxon>Bacteriovoracia</taxon>
        <taxon>Bacteriovoracales</taxon>
        <taxon>Halobacteriovoraceae</taxon>
        <taxon>Halobacteriovorax</taxon>
    </lineage>
</organism>
<sequence length="228" mass="26383">MKKKNVFDESPSTYEDIVNENISMSGLDITFFTKLKIDEFRRRLPSLGIGDNPRILDFGCGVGETLKYLKDLSNDVCGFDISLESADLAAKRNPEVSIFSSLKELKKEKEFDIIVIVNVLHHVPPEEREEFSTQCRNLLRSGGWIFVFEHNPLNPATRYIVSNCEEDKDASLLNRRALDSVFSSRDFQCSSVSYIGFFPFRPKLFRVFERFMFWIPFGAQFCYLVQKK</sequence>
<keyword evidence="3" id="KW-0949">S-adenosyl-L-methionine</keyword>
<evidence type="ECO:0000313" key="5">
    <source>
        <dbReference type="Proteomes" id="UP000008963"/>
    </source>
</evidence>
<keyword evidence="1" id="KW-0489">Methyltransferase</keyword>
<dbReference type="GO" id="GO:0008168">
    <property type="term" value="F:methyltransferase activity"/>
    <property type="evidence" value="ECO:0007669"/>
    <property type="project" value="UniProtKB-KW"/>
</dbReference>
<dbReference type="SUPFAM" id="SSF53335">
    <property type="entry name" value="S-adenosyl-L-methionine-dependent methyltransferases"/>
    <property type="match status" value="1"/>
</dbReference>
<name>E1X3G2_HALMS</name>
<protein>
    <recommendedName>
        <fullName evidence="6">Methyltransferase domain-containing protein</fullName>
    </recommendedName>
</protein>
<reference evidence="5" key="1">
    <citation type="journal article" date="2013" name="ISME J.">
        <title>A small predatory core genome in the divergent marine Bacteriovorax marinus SJ and the terrestrial Bdellovibrio bacteriovorus.</title>
        <authorList>
            <person name="Crossman L.C."/>
            <person name="Chen H."/>
            <person name="Cerdeno-Tarraga A.M."/>
            <person name="Brooks K."/>
            <person name="Quail M.A."/>
            <person name="Pineiro S.A."/>
            <person name="Hobley L."/>
            <person name="Sockett R.E."/>
            <person name="Bentley S.D."/>
            <person name="Parkhill J."/>
            <person name="Williams H.N."/>
            <person name="Stine O.C."/>
        </authorList>
    </citation>
    <scope>NUCLEOTIDE SEQUENCE [LARGE SCALE GENOMIC DNA]</scope>
    <source>
        <strain evidence="5">ATCC BAA-682 / DSM 15412 / SJ</strain>
    </source>
</reference>
<evidence type="ECO:0000256" key="1">
    <source>
        <dbReference type="ARBA" id="ARBA00022603"/>
    </source>
</evidence>
<dbReference type="Gene3D" id="3.40.50.150">
    <property type="entry name" value="Vaccinia Virus protein VP39"/>
    <property type="match status" value="1"/>
</dbReference>
<evidence type="ECO:0008006" key="6">
    <source>
        <dbReference type="Google" id="ProtNLM"/>
    </source>
</evidence>
<evidence type="ECO:0000256" key="2">
    <source>
        <dbReference type="ARBA" id="ARBA00022679"/>
    </source>
</evidence>
<gene>
    <name evidence="4" type="ordered locus">BMS_0333</name>
</gene>
<dbReference type="PANTHER" id="PTHR43464:SF19">
    <property type="entry name" value="UBIQUINONE BIOSYNTHESIS O-METHYLTRANSFERASE, MITOCHONDRIAL"/>
    <property type="match status" value="1"/>
</dbReference>
<keyword evidence="2" id="KW-0808">Transferase</keyword>
<dbReference type="HOGENOM" id="CLU_1223917_0_0_7"/>
<dbReference type="EMBL" id="FQ312005">
    <property type="protein sequence ID" value="CBW25257.1"/>
    <property type="molecule type" value="Genomic_DNA"/>
</dbReference>
<dbReference type="PATRIC" id="fig|862908.3.peg.321"/>
<dbReference type="InterPro" id="IPR029063">
    <property type="entry name" value="SAM-dependent_MTases_sf"/>
</dbReference>
<evidence type="ECO:0000313" key="4">
    <source>
        <dbReference type="EMBL" id="CBW25257.1"/>
    </source>
</evidence>
<dbReference type="KEGG" id="bmx:BMS_0333"/>
<dbReference type="OrthoDB" id="529208at2"/>
<evidence type="ECO:0000256" key="3">
    <source>
        <dbReference type="ARBA" id="ARBA00022691"/>
    </source>
</evidence>
<keyword evidence="5" id="KW-1185">Reference proteome</keyword>